<dbReference type="GO" id="GO:0006508">
    <property type="term" value="P:proteolysis"/>
    <property type="evidence" value="ECO:0007669"/>
    <property type="project" value="UniProtKB-KW"/>
</dbReference>
<keyword evidence="8" id="KW-1185">Reference proteome</keyword>
<dbReference type="EMBL" id="JBHTIF010000005">
    <property type="protein sequence ID" value="MFD0727382.1"/>
    <property type="molecule type" value="Genomic_DNA"/>
</dbReference>
<feature type="transmembrane region" description="Helical" evidence="5">
    <location>
        <begin position="123"/>
        <end position="143"/>
    </location>
</feature>
<gene>
    <name evidence="7" type="ORF">ACFQ0E_17440</name>
</gene>
<feature type="transmembrane region" description="Helical" evidence="5">
    <location>
        <begin position="12"/>
        <end position="31"/>
    </location>
</feature>
<evidence type="ECO:0000313" key="7">
    <source>
        <dbReference type="EMBL" id="MFD0727382.1"/>
    </source>
</evidence>
<name>A0ABW2YFW5_9GAMM</name>
<keyword evidence="2 5" id="KW-0812">Transmembrane</keyword>
<proteinExistence type="predicted"/>
<keyword evidence="4 5" id="KW-0472">Membrane</keyword>
<dbReference type="Proteomes" id="UP001597110">
    <property type="component" value="Unassembled WGS sequence"/>
</dbReference>
<feature type="transmembrane region" description="Helical" evidence="5">
    <location>
        <begin position="61"/>
        <end position="82"/>
    </location>
</feature>
<dbReference type="RefSeq" id="WP_386826017.1">
    <property type="nucleotide sequence ID" value="NZ_JBHTIF010000005.1"/>
</dbReference>
<evidence type="ECO:0000256" key="2">
    <source>
        <dbReference type="ARBA" id="ARBA00022692"/>
    </source>
</evidence>
<evidence type="ECO:0000259" key="6">
    <source>
        <dbReference type="Pfam" id="PF01694"/>
    </source>
</evidence>
<protein>
    <submittedName>
        <fullName evidence="7">Rhomboid family intramembrane serine protease</fullName>
        <ecNumber evidence="7">3.4.21.-</ecNumber>
    </submittedName>
</protein>
<comment type="caution">
    <text evidence="7">The sequence shown here is derived from an EMBL/GenBank/DDBJ whole genome shotgun (WGS) entry which is preliminary data.</text>
</comment>
<organism evidence="7 8">
    <name type="scientific">Lysobacter brunescens</name>
    <dbReference type="NCBI Taxonomy" id="262323"/>
    <lineage>
        <taxon>Bacteria</taxon>
        <taxon>Pseudomonadati</taxon>
        <taxon>Pseudomonadota</taxon>
        <taxon>Gammaproteobacteria</taxon>
        <taxon>Lysobacterales</taxon>
        <taxon>Lysobacteraceae</taxon>
        <taxon>Lysobacter</taxon>
    </lineage>
</organism>
<dbReference type="PANTHER" id="PTHR43066:SF11">
    <property type="entry name" value="PEPTIDASE S54 RHOMBOID DOMAIN-CONTAINING PROTEIN"/>
    <property type="match status" value="1"/>
</dbReference>
<evidence type="ECO:0000256" key="1">
    <source>
        <dbReference type="ARBA" id="ARBA00004141"/>
    </source>
</evidence>
<keyword evidence="3 5" id="KW-1133">Transmembrane helix</keyword>
<dbReference type="InterPro" id="IPR022764">
    <property type="entry name" value="Peptidase_S54_rhomboid_dom"/>
</dbReference>
<dbReference type="GO" id="GO:0008233">
    <property type="term" value="F:peptidase activity"/>
    <property type="evidence" value="ECO:0007669"/>
    <property type="project" value="UniProtKB-KW"/>
</dbReference>
<comment type="subcellular location">
    <subcellularLocation>
        <location evidence="1">Membrane</location>
        <topology evidence="1">Multi-pass membrane protein</topology>
    </subcellularLocation>
</comment>
<dbReference type="SUPFAM" id="SSF144091">
    <property type="entry name" value="Rhomboid-like"/>
    <property type="match status" value="1"/>
</dbReference>
<evidence type="ECO:0000256" key="4">
    <source>
        <dbReference type="ARBA" id="ARBA00023136"/>
    </source>
</evidence>
<evidence type="ECO:0000256" key="5">
    <source>
        <dbReference type="SAM" id="Phobius"/>
    </source>
</evidence>
<dbReference type="PANTHER" id="PTHR43066">
    <property type="entry name" value="RHOMBOID-RELATED PROTEIN"/>
    <property type="match status" value="1"/>
</dbReference>
<accession>A0ABW2YFW5</accession>
<sequence>MLSRLPPATKVLLIANVLVFVAQHVLFRPFLDEHLALWPWLSQAWAEAAVPGFMPWQLLTYGFLHADLAHLLMNMLALVMFGAQLEHTWGTRRFTAYFLICVAGAGLIQLALASWSVSSGEPPYPTVGASGGVFGLLLGYGMLFPNQRVMLLIPPVPMKARTLVLLFGVITLLLGFTGLQPGVAHFAHLGGMVFGWLTILYWRRASRPRPPSQGDRKRTHLRIVK</sequence>
<dbReference type="EC" id="3.4.21.-" evidence="7"/>
<evidence type="ECO:0000256" key="3">
    <source>
        <dbReference type="ARBA" id="ARBA00022989"/>
    </source>
</evidence>
<reference evidence="8" key="1">
    <citation type="journal article" date="2019" name="Int. J. Syst. Evol. Microbiol.">
        <title>The Global Catalogue of Microorganisms (GCM) 10K type strain sequencing project: providing services to taxonomists for standard genome sequencing and annotation.</title>
        <authorList>
            <consortium name="The Broad Institute Genomics Platform"/>
            <consortium name="The Broad Institute Genome Sequencing Center for Infectious Disease"/>
            <person name="Wu L."/>
            <person name="Ma J."/>
        </authorList>
    </citation>
    <scope>NUCLEOTIDE SEQUENCE [LARGE SCALE GENOMIC DNA]</scope>
    <source>
        <strain evidence="8">CCUG 55585</strain>
    </source>
</reference>
<keyword evidence="7" id="KW-0378">Hydrolase</keyword>
<dbReference type="InterPro" id="IPR035952">
    <property type="entry name" value="Rhomboid-like_sf"/>
</dbReference>
<dbReference type="SMART" id="SM01160">
    <property type="entry name" value="DUF1751"/>
    <property type="match status" value="1"/>
</dbReference>
<evidence type="ECO:0000313" key="8">
    <source>
        <dbReference type="Proteomes" id="UP001597110"/>
    </source>
</evidence>
<keyword evidence="7" id="KW-0645">Protease</keyword>
<feature type="domain" description="Peptidase S54 rhomboid" evidence="6">
    <location>
        <begin position="55"/>
        <end position="201"/>
    </location>
</feature>
<feature type="transmembrane region" description="Helical" evidence="5">
    <location>
        <begin position="185"/>
        <end position="202"/>
    </location>
</feature>
<dbReference type="Pfam" id="PF01694">
    <property type="entry name" value="Rhomboid"/>
    <property type="match status" value="1"/>
</dbReference>
<dbReference type="Gene3D" id="1.20.1540.10">
    <property type="entry name" value="Rhomboid-like"/>
    <property type="match status" value="1"/>
</dbReference>
<feature type="transmembrane region" description="Helical" evidence="5">
    <location>
        <begin position="94"/>
        <end position="117"/>
    </location>
</feature>
<feature type="transmembrane region" description="Helical" evidence="5">
    <location>
        <begin position="163"/>
        <end position="179"/>
    </location>
</feature>